<name>A0AAY4A7U3_9TELE</name>
<reference evidence="4" key="2">
    <citation type="submission" date="2025-08" db="UniProtKB">
        <authorList>
            <consortium name="Ensembl"/>
        </authorList>
    </citation>
    <scope>IDENTIFICATION</scope>
</reference>
<dbReference type="PANTHER" id="PTHR46746:SF3">
    <property type="entry name" value="C-TYPE LECTIN DOMAIN-CONTAINING PROTEIN-RELATED"/>
    <property type="match status" value="1"/>
</dbReference>
<dbReference type="Proteomes" id="UP000694580">
    <property type="component" value="Chromosome 5"/>
</dbReference>
<sequence length="208" mass="23252">MYVKLCTFGIHSDSKAADAAVEDRGHRHRLVIAFLSLLCLSLLVVVIALVVKLQNRPVCQHFEPNDVCNQEKCQALYPERSGAEKCSRCGKDWLDYKGSCYLFSTLRHTWNDSRADCQRKDGDLAVIDSVDVQKFLTKGGYMMYWIGLKRSSGSAHWSWVTGETLKGSYWAGPTTAGDCAFLDGDLPLSNWGTSKCSSATFYICQKKN</sequence>
<dbReference type="Gene3D" id="3.10.100.10">
    <property type="entry name" value="Mannose-Binding Protein A, subunit A"/>
    <property type="match status" value="1"/>
</dbReference>
<dbReference type="InterPro" id="IPR001304">
    <property type="entry name" value="C-type_lectin-like"/>
</dbReference>
<evidence type="ECO:0000256" key="2">
    <source>
        <dbReference type="SAM" id="Phobius"/>
    </source>
</evidence>
<evidence type="ECO:0000256" key="1">
    <source>
        <dbReference type="ARBA" id="ARBA00022734"/>
    </source>
</evidence>
<keyword evidence="2" id="KW-0472">Membrane</keyword>
<dbReference type="SMART" id="SM00034">
    <property type="entry name" value="CLECT"/>
    <property type="match status" value="1"/>
</dbReference>
<evidence type="ECO:0000313" key="4">
    <source>
        <dbReference type="Ensembl" id="ENSDCDP00010005052.1"/>
    </source>
</evidence>
<keyword evidence="2" id="KW-0812">Transmembrane</keyword>
<dbReference type="PANTHER" id="PTHR46746">
    <property type="entry name" value="KILLER CELL LECTIN-LIKE RECEPTOR SUBFAMILY F MEMBER 2"/>
    <property type="match status" value="1"/>
</dbReference>
<dbReference type="InterPro" id="IPR016186">
    <property type="entry name" value="C-type_lectin-like/link_sf"/>
</dbReference>
<keyword evidence="1" id="KW-0430">Lectin</keyword>
<dbReference type="Ensembl" id="ENSDCDT00010005220.1">
    <property type="protein sequence ID" value="ENSDCDP00010005052.1"/>
    <property type="gene ID" value="ENSDCDG00010002213.1"/>
</dbReference>
<dbReference type="GO" id="GO:0005886">
    <property type="term" value="C:plasma membrane"/>
    <property type="evidence" value="ECO:0007669"/>
    <property type="project" value="TreeGrafter"/>
</dbReference>
<reference evidence="4" key="3">
    <citation type="submission" date="2025-09" db="UniProtKB">
        <authorList>
            <consortium name="Ensembl"/>
        </authorList>
    </citation>
    <scope>IDENTIFICATION</scope>
</reference>
<dbReference type="AlphaFoldDB" id="A0AAY4A7U3"/>
<dbReference type="GeneTree" id="ENSGT00940000166507"/>
<keyword evidence="5" id="KW-1185">Reference proteome</keyword>
<dbReference type="PROSITE" id="PS50041">
    <property type="entry name" value="C_TYPE_LECTIN_2"/>
    <property type="match status" value="1"/>
</dbReference>
<gene>
    <name evidence="4" type="primary">si:dkey-26c10.5</name>
</gene>
<keyword evidence="2" id="KW-1133">Transmembrane helix</keyword>
<dbReference type="Pfam" id="PF00059">
    <property type="entry name" value="Lectin_C"/>
    <property type="match status" value="1"/>
</dbReference>
<dbReference type="GO" id="GO:0030246">
    <property type="term" value="F:carbohydrate binding"/>
    <property type="evidence" value="ECO:0007669"/>
    <property type="project" value="UniProtKB-KW"/>
</dbReference>
<dbReference type="InterPro" id="IPR051379">
    <property type="entry name" value="C-type_Lectin_Receptor_IMM"/>
</dbReference>
<evidence type="ECO:0000259" key="3">
    <source>
        <dbReference type="PROSITE" id="PS50041"/>
    </source>
</evidence>
<feature type="transmembrane region" description="Helical" evidence="2">
    <location>
        <begin position="30"/>
        <end position="51"/>
    </location>
</feature>
<dbReference type="InterPro" id="IPR016187">
    <property type="entry name" value="CTDL_fold"/>
</dbReference>
<dbReference type="SUPFAM" id="SSF56436">
    <property type="entry name" value="C-type lectin-like"/>
    <property type="match status" value="1"/>
</dbReference>
<organism evidence="4 5">
    <name type="scientific">Denticeps clupeoides</name>
    <name type="common">denticle herring</name>
    <dbReference type="NCBI Taxonomy" id="299321"/>
    <lineage>
        <taxon>Eukaryota</taxon>
        <taxon>Metazoa</taxon>
        <taxon>Chordata</taxon>
        <taxon>Craniata</taxon>
        <taxon>Vertebrata</taxon>
        <taxon>Euteleostomi</taxon>
        <taxon>Actinopterygii</taxon>
        <taxon>Neopterygii</taxon>
        <taxon>Teleostei</taxon>
        <taxon>Clupei</taxon>
        <taxon>Clupeiformes</taxon>
        <taxon>Denticipitoidei</taxon>
        <taxon>Denticipitidae</taxon>
        <taxon>Denticeps</taxon>
    </lineage>
</organism>
<evidence type="ECO:0000313" key="5">
    <source>
        <dbReference type="Proteomes" id="UP000694580"/>
    </source>
</evidence>
<reference evidence="4 5" key="1">
    <citation type="submission" date="2020-06" db="EMBL/GenBank/DDBJ databases">
        <authorList>
            <consortium name="Wellcome Sanger Institute Data Sharing"/>
        </authorList>
    </citation>
    <scope>NUCLEOTIDE SEQUENCE [LARGE SCALE GENOMIC DNA]</scope>
</reference>
<proteinExistence type="predicted"/>
<accession>A0AAY4A7U3</accession>
<feature type="domain" description="C-type lectin" evidence="3">
    <location>
        <begin position="96"/>
        <end position="205"/>
    </location>
</feature>
<protein>
    <recommendedName>
        <fullName evidence="3">C-type lectin domain-containing protein</fullName>
    </recommendedName>
</protein>